<dbReference type="InParanoid" id="A0A1Y1NLI2"/>
<dbReference type="AlphaFoldDB" id="A0A1Y1NLI2"/>
<dbReference type="GO" id="GO:0006393">
    <property type="term" value="P:termination of mitochondrial transcription"/>
    <property type="evidence" value="ECO:0007669"/>
    <property type="project" value="TreeGrafter"/>
</dbReference>
<keyword evidence="3" id="KW-1185">Reference proteome</keyword>
<reference evidence="2 3" key="2">
    <citation type="journal article" date="2018" name="Elife">
        <title>Firefly genomes illuminate parallel origins of bioluminescence in beetles.</title>
        <authorList>
            <person name="Fallon T.R."/>
            <person name="Lower S.E."/>
            <person name="Chang C.H."/>
            <person name="Bessho-Uehara M."/>
            <person name="Martin G.J."/>
            <person name="Bewick A.J."/>
            <person name="Behringer M."/>
            <person name="Debat H.J."/>
            <person name="Wong I."/>
            <person name="Day J.C."/>
            <person name="Suvorov A."/>
            <person name="Silva C.J."/>
            <person name="Stanger-Hall K.F."/>
            <person name="Hall D.W."/>
            <person name="Schmitz R.J."/>
            <person name="Nelson D.R."/>
            <person name="Lewis S.M."/>
            <person name="Shigenobu S."/>
            <person name="Bybee S.M."/>
            <person name="Larracuente A.M."/>
            <person name="Oba Y."/>
            <person name="Weng J.K."/>
        </authorList>
    </citation>
    <scope>NUCLEOTIDE SEQUENCE [LARGE SCALE GENOMIC DNA]</scope>
    <source>
        <strain evidence="2">1611_PpyrPB1</strain>
        <tissue evidence="2">Whole body</tissue>
    </source>
</reference>
<dbReference type="GO" id="GO:0005759">
    <property type="term" value="C:mitochondrial matrix"/>
    <property type="evidence" value="ECO:0007669"/>
    <property type="project" value="TreeGrafter"/>
</dbReference>
<dbReference type="FunCoup" id="A0A1Y1NLI2">
    <property type="interactions" value="105"/>
</dbReference>
<name>A0A1Y1NLI2_PHOPY</name>
<proteinExistence type="predicted"/>
<dbReference type="EMBL" id="VVIM01000006">
    <property type="protein sequence ID" value="KAB0797828.1"/>
    <property type="molecule type" value="Genomic_DNA"/>
</dbReference>
<evidence type="ECO:0000313" key="2">
    <source>
        <dbReference type="EMBL" id="KAB0797828.1"/>
    </source>
</evidence>
<dbReference type="InterPro" id="IPR003690">
    <property type="entry name" value="MTERF"/>
</dbReference>
<protein>
    <submittedName>
        <fullName evidence="1">Uncharacterized protein</fullName>
    </submittedName>
</protein>
<evidence type="ECO:0000313" key="3">
    <source>
        <dbReference type="Proteomes" id="UP000327044"/>
    </source>
</evidence>
<reference evidence="1" key="1">
    <citation type="journal article" date="2016" name="Sci. Rep.">
        <title>Molecular characterization of firefly nuptial gifts: a multi-omics approach sheds light on postcopulatory sexual selection.</title>
        <authorList>
            <person name="Al-Wathiqui N."/>
            <person name="Fallon T.R."/>
            <person name="South A."/>
            <person name="Weng J.K."/>
            <person name="Lewis S.M."/>
        </authorList>
    </citation>
    <scope>NUCLEOTIDE SEQUENCE</scope>
</reference>
<dbReference type="PANTHER" id="PTHR15437:SF7">
    <property type="entry name" value="TRANSCRIPTION TERMINATION FACTOR 5, MITOCHONDRIAL"/>
    <property type="match status" value="1"/>
</dbReference>
<dbReference type="Proteomes" id="UP000327044">
    <property type="component" value="Unassembled WGS sequence"/>
</dbReference>
<dbReference type="OrthoDB" id="10064535at2759"/>
<sequence>MLFKRNLFIISKLPIVKTRSWSSKSINAFCNLFDLSRGEFDSYRKETNIPSLEVEHLNEISNLRERINIPVQEWLLFPSLLKENARHLEECYLQLKEGGFERIDARILANYRRLVQKSIRLLKAGGYLSAHVSVTESFLKHLNHKLSIENLSEESTFHFVYRTVLTHCLMSRFNTTQSVIEKFFRMYPIVKIKSFQTHLENFQLADKLNFPTDDIFQCGFLLSTHPKNTYRLLREVPTLAGMDIHEAIRLKPRLLRIPSKKIKEIYRCLREANIADDVIQHHLSIFFLSPNTVALRIKDARSIPEFNFFINDPNFLRLIINFGETRSRIAYLKEMKIKCTSLSVLCYKPEQFIAFLQQGLNMHRHEEVTKFIQQLLGSHSRRIGVNLKKHVHHRCVNLSRIEDNYEYLRELNFSREAIINAIPVLLYSRGKVKAAYESARDYLKGDGTEIEHLNLILYFMEREHHFTGNGIWNHTENA</sequence>
<accession>A0A1Y1NLI2</accession>
<reference evidence="2" key="3">
    <citation type="submission" date="2019-08" db="EMBL/GenBank/DDBJ databases">
        <authorList>
            <consortium name="Photinus pyralis genome working group"/>
            <person name="Fallon T.R."/>
            <person name="Sander Lower S.E."/>
            <person name="Weng J.-K."/>
        </authorList>
    </citation>
    <scope>NUCLEOTIDE SEQUENCE</scope>
    <source>
        <strain evidence="2">1611_PpyrPB1</strain>
        <tissue evidence="2">Whole body</tissue>
    </source>
</reference>
<organism evidence="1">
    <name type="scientific">Photinus pyralis</name>
    <name type="common">Common eastern firefly</name>
    <name type="synonym">Lampyris pyralis</name>
    <dbReference type="NCBI Taxonomy" id="7054"/>
    <lineage>
        <taxon>Eukaryota</taxon>
        <taxon>Metazoa</taxon>
        <taxon>Ecdysozoa</taxon>
        <taxon>Arthropoda</taxon>
        <taxon>Hexapoda</taxon>
        <taxon>Insecta</taxon>
        <taxon>Pterygota</taxon>
        <taxon>Neoptera</taxon>
        <taxon>Endopterygota</taxon>
        <taxon>Coleoptera</taxon>
        <taxon>Polyphaga</taxon>
        <taxon>Elateriformia</taxon>
        <taxon>Elateroidea</taxon>
        <taxon>Lampyridae</taxon>
        <taxon>Lampyrinae</taxon>
        <taxon>Photinus</taxon>
    </lineage>
</organism>
<evidence type="ECO:0000313" key="1">
    <source>
        <dbReference type="EMBL" id="JAV96727.1"/>
    </source>
</evidence>
<gene>
    <name evidence="2" type="ORF">PPYR_08821</name>
</gene>
<dbReference type="PANTHER" id="PTHR15437">
    <property type="entry name" value="TRANSCRIPTION TERMINATION FACTOR, MITOCHONDRIAL"/>
    <property type="match status" value="1"/>
</dbReference>
<dbReference type="EMBL" id="GEZM01003563">
    <property type="protein sequence ID" value="JAV96727.1"/>
    <property type="molecule type" value="Transcribed_RNA"/>
</dbReference>
<dbReference type="GO" id="GO:0003676">
    <property type="term" value="F:nucleic acid binding"/>
    <property type="evidence" value="ECO:0007669"/>
    <property type="project" value="InterPro"/>
</dbReference>